<gene>
    <name evidence="8 11" type="primary">lnt</name>
    <name evidence="12" type="ORF">ENT72_06585</name>
    <name evidence="11" type="ORF">ENU12_02880</name>
    <name evidence="10" type="ORF">JM64_01070</name>
</gene>
<dbReference type="InterPro" id="IPR003010">
    <property type="entry name" value="C-N_Hydrolase"/>
</dbReference>
<protein>
    <recommendedName>
        <fullName evidence="8">Apolipoprotein N-acyltransferase</fullName>
        <shortName evidence="8">ALP N-acyltransferase</shortName>
        <ecNumber evidence="8">2.3.1.269</ecNumber>
    </recommendedName>
</protein>
<evidence type="ECO:0000259" key="9">
    <source>
        <dbReference type="PROSITE" id="PS50263"/>
    </source>
</evidence>
<dbReference type="PANTHER" id="PTHR38686">
    <property type="entry name" value="APOLIPOPROTEIN N-ACYLTRANSFERASE"/>
    <property type="match status" value="1"/>
</dbReference>
<dbReference type="GO" id="GO:0042158">
    <property type="term" value="P:lipoprotein biosynthetic process"/>
    <property type="evidence" value="ECO:0007669"/>
    <property type="project" value="UniProtKB-UniRule"/>
</dbReference>
<accession>A0A172T1N6</accession>
<evidence type="ECO:0000256" key="5">
    <source>
        <dbReference type="ARBA" id="ARBA00022989"/>
    </source>
</evidence>
<dbReference type="InterPro" id="IPR036526">
    <property type="entry name" value="C-N_Hydrolase_sf"/>
</dbReference>
<comment type="catalytic activity">
    <reaction evidence="8">
        <text>N-terminal S-1,2-diacyl-sn-glyceryl-L-cysteinyl-[lipoprotein] + a glycerophospholipid = N-acyl-S-1,2-diacyl-sn-glyceryl-L-cysteinyl-[lipoprotein] + a 2-acyl-sn-glycero-3-phospholipid + H(+)</text>
        <dbReference type="Rhea" id="RHEA:48228"/>
        <dbReference type="Rhea" id="RHEA-COMP:14681"/>
        <dbReference type="Rhea" id="RHEA-COMP:14684"/>
        <dbReference type="ChEBI" id="CHEBI:15378"/>
        <dbReference type="ChEBI" id="CHEBI:136912"/>
        <dbReference type="ChEBI" id="CHEBI:140656"/>
        <dbReference type="ChEBI" id="CHEBI:140657"/>
        <dbReference type="ChEBI" id="CHEBI:140660"/>
        <dbReference type="EC" id="2.3.1.269"/>
    </reaction>
</comment>
<evidence type="ECO:0000256" key="6">
    <source>
        <dbReference type="ARBA" id="ARBA00023136"/>
    </source>
</evidence>
<dbReference type="Proteomes" id="UP000077096">
    <property type="component" value="Chromosome"/>
</dbReference>
<dbReference type="Pfam" id="PF00795">
    <property type="entry name" value="CN_hydrolase"/>
    <property type="match status" value="1"/>
</dbReference>
<dbReference type="PANTHER" id="PTHR38686:SF1">
    <property type="entry name" value="APOLIPOPROTEIN N-ACYLTRANSFERASE"/>
    <property type="match status" value="1"/>
</dbReference>
<keyword evidence="11" id="KW-0449">Lipoprotein</keyword>
<evidence type="ECO:0000313" key="11">
    <source>
        <dbReference type="EMBL" id="HGQ76870.1"/>
    </source>
</evidence>
<dbReference type="PATRIC" id="fig|93466.3.peg.253"/>
<dbReference type="EMBL" id="DTBH01000063">
    <property type="protein sequence ID" value="HGQ76870.1"/>
    <property type="molecule type" value="Genomic_DNA"/>
</dbReference>
<feature type="transmembrane region" description="Helical" evidence="8">
    <location>
        <begin position="87"/>
        <end position="107"/>
    </location>
</feature>
<comment type="pathway">
    <text evidence="8">Protein modification; lipoprotein biosynthesis (N-acyl transfer).</text>
</comment>
<dbReference type="KEGG" id="fng:JM64_01070"/>
<keyword evidence="5 8" id="KW-1133">Transmembrane helix</keyword>
<dbReference type="EC" id="2.3.1.269" evidence="8"/>
<dbReference type="InterPro" id="IPR004563">
    <property type="entry name" value="Apolipo_AcylTrfase"/>
</dbReference>
<dbReference type="GO" id="GO:0005886">
    <property type="term" value="C:plasma membrane"/>
    <property type="evidence" value="ECO:0007669"/>
    <property type="project" value="UniProtKB-SubCell"/>
</dbReference>
<proteinExistence type="inferred from homology"/>
<evidence type="ECO:0000256" key="4">
    <source>
        <dbReference type="ARBA" id="ARBA00022692"/>
    </source>
</evidence>
<feature type="domain" description="CN hydrolase" evidence="9">
    <location>
        <begin position="225"/>
        <end position="458"/>
    </location>
</feature>
<feature type="transmembrane region" description="Helical" evidence="8">
    <location>
        <begin position="20"/>
        <end position="39"/>
    </location>
</feature>
<dbReference type="OrthoDB" id="9811121at2"/>
<evidence type="ECO:0000256" key="2">
    <source>
        <dbReference type="ARBA" id="ARBA00022475"/>
    </source>
</evidence>
<evidence type="ECO:0000256" key="7">
    <source>
        <dbReference type="ARBA" id="ARBA00023315"/>
    </source>
</evidence>
<keyword evidence="3 8" id="KW-0808">Transferase</keyword>
<keyword evidence="6 8" id="KW-0472">Membrane</keyword>
<keyword evidence="4 8" id="KW-0812">Transmembrane</keyword>
<evidence type="ECO:0000313" key="12">
    <source>
        <dbReference type="EMBL" id="HGU42562.1"/>
    </source>
</evidence>
<feature type="transmembrane region" description="Helical" evidence="8">
    <location>
        <begin position="158"/>
        <end position="179"/>
    </location>
</feature>
<reference evidence="11" key="2">
    <citation type="journal article" date="2020" name="mSystems">
        <title>Genome- and Community-Level Interaction Insights into Carbon Utilization and Element Cycling Functions of Hydrothermarchaeota in Hydrothermal Sediment.</title>
        <authorList>
            <person name="Zhou Z."/>
            <person name="Liu Y."/>
            <person name="Xu W."/>
            <person name="Pan J."/>
            <person name="Luo Z.H."/>
            <person name="Li M."/>
        </authorList>
    </citation>
    <scope>NUCLEOTIDE SEQUENCE [LARGE SCALE GENOMIC DNA]</scope>
    <source>
        <strain evidence="12">SpSt-604</strain>
        <strain evidence="11">SpSt-640</strain>
    </source>
</reference>
<dbReference type="EMBL" id="DSZT01000209">
    <property type="protein sequence ID" value="HGU42562.1"/>
    <property type="molecule type" value="Genomic_DNA"/>
</dbReference>
<comment type="function">
    <text evidence="8">Catalyzes the phospholipid dependent N-acylation of the N-terminal cysteine of apolipoprotein, the last step in lipoprotein maturation.</text>
</comment>
<dbReference type="CDD" id="cd07571">
    <property type="entry name" value="ALP_N-acyl_transferase"/>
    <property type="match status" value="1"/>
</dbReference>
<evidence type="ECO:0000256" key="1">
    <source>
        <dbReference type="ARBA" id="ARBA00004651"/>
    </source>
</evidence>
<dbReference type="Pfam" id="PF20154">
    <property type="entry name" value="LNT_N"/>
    <property type="match status" value="1"/>
</dbReference>
<dbReference type="HAMAP" id="MF_01148">
    <property type="entry name" value="Lnt"/>
    <property type="match status" value="1"/>
</dbReference>
<organism evidence="10 13">
    <name type="scientific">Fervidobacterium pennivorans</name>
    <dbReference type="NCBI Taxonomy" id="93466"/>
    <lineage>
        <taxon>Bacteria</taxon>
        <taxon>Thermotogati</taxon>
        <taxon>Thermotogota</taxon>
        <taxon>Thermotogae</taxon>
        <taxon>Thermotogales</taxon>
        <taxon>Fervidobacteriaceae</taxon>
        <taxon>Fervidobacterium</taxon>
    </lineage>
</organism>
<dbReference type="Gene3D" id="3.60.110.10">
    <property type="entry name" value="Carbon-nitrogen hydrolase"/>
    <property type="match status" value="1"/>
</dbReference>
<evidence type="ECO:0000313" key="13">
    <source>
        <dbReference type="Proteomes" id="UP000077096"/>
    </source>
</evidence>
<evidence type="ECO:0000313" key="10">
    <source>
        <dbReference type="EMBL" id="ANE40763.1"/>
    </source>
</evidence>
<name>A0A172T1N6_FERPE</name>
<reference evidence="10 13" key="1">
    <citation type="submission" date="2014-08" db="EMBL/GenBank/DDBJ databases">
        <title>Fervidobacterium pennivorans DYC genome.</title>
        <authorList>
            <person name="Wushke S."/>
        </authorList>
    </citation>
    <scope>NUCLEOTIDE SEQUENCE [LARGE SCALE GENOMIC DNA]</scope>
    <source>
        <strain evidence="10 13">DYC</strain>
    </source>
</reference>
<dbReference type="NCBIfam" id="TIGR00546">
    <property type="entry name" value="lnt"/>
    <property type="match status" value="1"/>
</dbReference>
<dbReference type="PROSITE" id="PS50263">
    <property type="entry name" value="CN_HYDROLASE"/>
    <property type="match status" value="1"/>
</dbReference>
<dbReference type="AlphaFoldDB" id="A0A172T1N6"/>
<sequence length="491" mass="55663">MVQTVLNIVMSSLLTTLSMPGYLFGGIVFFSLIPLFFALEKKGPILSAIVAFLYFFTFSFVNFHYLINTLTTGLPELFGRFNATAGFLVFILFCILEALPFLLFGFLYGLWTEKVRFRVLEPIFVASLYVISDYLRGIGELGFTGGRLSDALYNFKGLLQLLPFTGTLGLVFLIVIVNYEGYKLLRANKNNYVFFLALIALVLFVNGTIESFIPKTVGVKPIILAQTNMPQKVKYSYDSNTIADYLIKNFSNSPDLLTIFPEGVFPGTDIRNSDIEKRLLESFKNRTLVIGFPTLVGNDAFNSAVIYSDGAFFDKYDKVQLFPFVENLPYKEIFGRLSFLRGMYYFSPGELKVFDIKGYGKVGFQICFESFFPYISRRLSKDAGFLVVITNDGWYNSKIPLIQHFTQAIFRAVETHRTVVQVSNTGISGVVDEYGNFFALPENQTTWSIFYVKSNNDVTFYAKYGDYMVIISLILTIIVGLTAKKRRTIFD</sequence>
<dbReference type="EMBL" id="CP011393">
    <property type="protein sequence ID" value="ANE40763.1"/>
    <property type="molecule type" value="Genomic_DNA"/>
</dbReference>
<feature type="transmembrane region" description="Helical" evidence="8">
    <location>
        <begin position="191"/>
        <end position="209"/>
    </location>
</feature>
<keyword evidence="7 8" id="KW-0012">Acyltransferase</keyword>
<dbReference type="UniPathway" id="UPA00666"/>
<keyword evidence="2 8" id="KW-1003">Cell membrane</keyword>
<evidence type="ECO:0000256" key="3">
    <source>
        <dbReference type="ARBA" id="ARBA00022679"/>
    </source>
</evidence>
<evidence type="ECO:0000256" key="8">
    <source>
        <dbReference type="HAMAP-Rule" id="MF_01148"/>
    </source>
</evidence>
<dbReference type="GO" id="GO:0016410">
    <property type="term" value="F:N-acyltransferase activity"/>
    <property type="evidence" value="ECO:0007669"/>
    <property type="project" value="UniProtKB-UniRule"/>
</dbReference>
<dbReference type="SUPFAM" id="SSF56317">
    <property type="entry name" value="Carbon-nitrogen hydrolase"/>
    <property type="match status" value="1"/>
</dbReference>
<feature type="transmembrane region" description="Helical" evidence="8">
    <location>
        <begin position="464"/>
        <end position="483"/>
    </location>
</feature>
<comment type="similarity">
    <text evidence="8">Belongs to the CN hydrolase family. Apolipoprotein N-acyltransferase subfamily.</text>
</comment>
<comment type="subcellular location">
    <subcellularLocation>
        <location evidence="1 8">Cell membrane</location>
        <topology evidence="1 8">Multi-pass membrane protein</topology>
    </subcellularLocation>
</comment>
<feature type="transmembrane region" description="Helical" evidence="8">
    <location>
        <begin position="46"/>
        <end position="67"/>
    </location>
</feature>
<dbReference type="InterPro" id="IPR045378">
    <property type="entry name" value="LNT_N"/>
</dbReference>